<dbReference type="VEuPathDB" id="ToxoDB:BESB_040870"/>
<dbReference type="AlphaFoldDB" id="A0A2A9MI99"/>
<dbReference type="EMBL" id="NWUJ01000002">
    <property type="protein sequence ID" value="PFH37629.1"/>
    <property type="molecule type" value="Genomic_DNA"/>
</dbReference>
<name>A0A2A9MI99_BESBE</name>
<sequence>MEHSGAESVSTQGLFAPAVERRLRALDCRMLSAPPAKTEAWRRVRDIVVWLEEEKIRLYPRHKREAMRTANDPSAWWSVMLQYCRDLEVPLEAEGGATPSCAAENFSALLDVISAVAVSDIYQDALEASQLPLDAASDLQAFEAASQAPAEGAASSAVAADLEQLRESLNVLLAHLRLPPLEPQAPPEELVSALKAAAVRLGRLGPSPAEADRAEELAKNFSVACPSPVENASFFKAFVFGLRALHVAHMRDTQAEVNALIEALQALTANPVTDHRLGRVGV</sequence>
<dbReference type="RefSeq" id="XP_029221638.1">
    <property type="nucleotide sequence ID" value="XM_029362673.1"/>
</dbReference>
<keyword evidence="2" id="KW-1185">Reference proteome</keyword>
<dbReference type="Proteomes" id="UP000224006">
    <property type="component" value="Chromosome II"/>
</dbReference>
<organism evidence="1 2">
    <name type="scientific">Besnoitia besnoiti</name>
    <name type="common">Apicomplexan protozoan</name>
    <dbReference type="NCBI Taxonomy" id="94643"/>
    <lineage>
        <taxon>Eukaryota</taxon>
        <taxon>Sar</taxon>
        <taxon>Alveolata</taxon>
        <taxon>Apicomplexa</taxon>
        <taxon>Conoidasida</taxon>
        <taxon>Coccidia</taxon>
        <taxon>Eucoccidiorida</taxon>
        <taxon>Eimeriorina</taxon>
        <taxon>Sarcocystidae</taxon>
        <taxon>Besnoitia</taxon>
    </lineage>
</organism>
<proteinExistence type="predicted"/>
<dbReference type="OrthoDB" id="514167at2759"/>
<dbReference type="InterPro" id="IPR019265">
    <property type="entry name" value="RTRAF"/>
</dbReference>
<dbReference type="KEGG" id="bbes:BESB_040870"/>
<accession>A0A2A9MI99</accession>
<dbReference type="GeneID" id="40309068"/>
<dbReference type="Pfam" id="PF10036">
    <property type="entry name" value="RLL"/>
    <property type="match status" value="1"/>
</dbReference>
<evidence type="ECO:0000313" key="2">
    <source>
        <dbReference type="Proteomes" id="UP000224006"/>
    </source>
</evidence>
<dbReference type="STRING" id="94643.A0A2A9MI99"/>
<comment type="caution">
    <text evidence="1">The sequence shown here is derived from an EMBL/GenBank/DDBJ whole genome shotgun (WGS) entry which is preliminary data.</text>
</comment>
<dbReference type="PANTHER" id="PTHR15924">
    <property type="entry name" value="CLE"/>
    <property type="match status" value="1"/>
</dbReference>
<gene>
    <name evidence="1" type="ORF">BESB_040870</name>
</gene>
<protein>
    <submittedName>
        <fullName evidence="1">Uncharacterized protein</fullName>
    </submittedName>
</protein>
<evidence type="ECO:0000313" key="1">
    <source>
        <dbReference type="EMBL" id="PFH37629.1"/>
    </source>
</evidence>
<reference evidence="1 2" key="1">
    <citation type="submission" date="2017-09" db="EMBL/GenBank/DDBJ databases">
        <title>Genome sequencing of Besnoitia besnoiti strain Bb-Ger1.</title>
        <authorList>
            <person name="Schares G."/>
            <person name="Venepally P."/>
            <person name="Lorenzi H.A."/>
        </authorList>
    </citation>
    <scope>NUCLEOTIDE SEQUENCE [LARGE SCALE GENOMIC DNA]</scope>
    <source>
        <strain evidence="1 2">Bb-Ger1</strain>
    </source>
</reference>